<name>A0AC35TV28_9BILA</name>
<dbReference type="Proteomes" id="UP000095286">
    <property type="component" value="Unplaced"/>
</dbReference>
<reference evidence="2" key="1">
    <citation type="submission" date="2016-11" db="UniProtKB">
        <authorList>
            <consortium name="WormBaseParasite"/>
        </authorList>
    </citation>
    <scope>IDENTIFICATION</scope>
    <source>
        <strain evidence="2">KR3021</strain>
    </source>
</reference>
<dbReference type="WBParaSite" id="RSKR_0000494600.1">
    <property type="protein sequence ID" value="RSKR_0000494600.1"/>
    <property type="gene ID" value="RSKR_0000494600"/>
</dbReference>
<evidence type="ECO:0000313" key="2">
    <source>
        <dbReference type="WBParaSite" id="RSKR_0000494600.1"/>
    </source>
</evidence>
<evidence type="ECO:0000313" key="1">
    <source>
        <dbReference type="Proteomes" id="UP000095286"/>
    </source>
</evidence>
<organism evidence="1 2">
    <name type="scientific">Rhabditophanes sp. KR3021</name>
    <dbReference type="NCBI Taxonomy" id="114890"/>
    <lineage>
        <taxon>Eukaryota</taxon>
        <taxon>Metazoa</taxon>
        <taxon>Ecdysozoa</taxon>
        <taxon>Nematoda</taxon>
        <taxon>Chromadorea</taxon>
        <taxon>Rhabditida</taxon>
        <taxon>Tylenchina</taxon>
        <taxon>Panagrolaimomorpha</taxon>
        <taxon>Strongyloidoidea</taxon>
        <taxon>Alloionematidae</taxon>
        <taxon>Rhabditophanes</taxon>
    </lineage>
</organism>
<protein>
    <submittedName>
        <fullName evidence="2">IBB domain-containing protein</fullName>
    </submittedName>
</protein>
<accession>A0AC35TV28</accession>
<sequence length="606" mass="70462">MERVNDGSQIRRMISQPRLMPNALYVSQQEKRSRAALDGGRTEKIANASKLKRQERQRKYKNADKVECCLKQRQYMHYTLRKEKREQIVYKKRQENEGEGNLRDLICDEEIGDIEPIWLKDDEPFLRLFPVETTKSSVTDVTSKQWQTFTEMAETKEKFFVCPDFTRDAYKILYQMSCGTIYPIITCKTDIMHTIIRGTHSPMLKVKEYAYGVFKNMILRDEGTQMMLAKKIHIFATYSLKDLQTDTCFSYTCRVISYFLTNCPVTDLKETFVESLIGVFDSLVKNGMTLYRTYEVSQIICLFTEIFVNEVSDAINFLSLLPNMIKIVNTVGIGNDTNKLMSHDFMASIRFVSQHMPAAMFDFYLQPETVECFMTCFKSNDVQLVNDCLDILQCLTDQDVKFLNHFLQSLDIYDTLIPSLIKDRKNYNNEVTEKCYLFYGDFIGDFHQNLGFLVKHGHLFECIFDTLSSNSPPFPVLVQLGDIIDSIAKTGNAIYIKQLIEGDRLGLLIQQLDNERYRAANNFLIALNTIMEYQNDSLSRTFTMFVEKCETLGMKDYLERLGDSNSPYCNCERMANHLLDKFFYCDMELQDDEDVDVEMLNGSIDF</sequence>
<proteinExistence type="predicted"/>